<sequence>MAILPPASSFPSSSEGICCSTYGITSNSIKLPIDGRRWHDLASTRCKSPFFGSPHLLWLSTGHDLCLSKVNVAADYSDSIPDSSDQMDEQGYHPLEELKGSNDIQPARLSPAEIAKTTVEANKSALLVFPGMVHCEPHDQISWAEFQYHIDDVGDIYFEISDDANLLADCGANNPVVVKILRTPKCFASGNHVMGLSVKPLCTIFLNALIGMDIPIYDNNRRTASEYDIFNNGSDDEFKFDDDDIEVSEMEEFNIPVNWGQSDTTKSVHPIYFSKCLAKAINNMEYVKRMNHPSNGVSIIGFLRPVYGEEKSYLRWMYHTEDGDVYISDWRDFYSNSDDDDERDTNLTLYRLEILSIELHSMYGYQSEISVLDFQDAEPDILAHSSSEILERFNQFCDDEIKALCKKKGLYGEGAYLVGVDSLGVDVRVLSGAEVKTHRFPFKVQAANANAAEKQIWQLLFPRSRRKKNMKKWWSASMI</sequence>
<dbReference type="Gramene" id="XM_028345489.1">
    <property type="protein sequence ID" value="XP_028201290.1"/>
    <property type="gene ID" value="LOC114385418"/>
</dbReference>
<dbReference type="EMBL" id="QZWG01000014">
    <property type="protein sequence ID" value="RZB67243.1"/>
    <property type="molecule type" value="Genomic_DNA"/>
</dbReference>
<dbReference type="AlphaFoldDB" id="A0A445H0W3"/>
<dbReference type="PANTHER" id="PTHR13343:SF18">
    <property type="entry name" value="PENTATRICOPEPTIDE REPEAT (PPR) SUPERFAMILY PROTEIN"/>
    <property type="match status" value="1"/>
</dbReference>
<proteinExistence type="predicted"/>
<dbReference type="InterPro" id="IPR037119">
    <property type="entry name" value="Haem_oxidase_HugZ-like_sf"/>
</dbReference>
<evidence type="ECO:0000313" key="2">
    <source>
        <dbReference type="Proteomes" id="UP000289340"/>
    </source>
</evidence>
<keyword evidence="2" id="KW-1185">Reference proteome</keyword>
<dbReference type="Proteomes" id="UP000289340">
    <property type="component" value="Chromosome 14"/>
</dbReference>
<reference evidence="1 2" key="1">
    <citation type="submission" date="2018-09" db="EMBL/GenBank/DDBJ databases">
        <title>A high-quality reference genome of wild soybean provides a powerful tool to mine soybean genomes.</title>
        <authorList>
            <person name="Xie M."/>
            <person name="Chung C.Y.L."/>
            <person name="Li M.-W."/>
            <person name="Wong F.-L."/>
            <person name="Chan T.-F."/>
            <person name="Lam H.-M."/>
        </authorList>
    </citation>
    <scope>NUCLEOTIDE SEQUENCE [LARGE SCALE GENOMIC DNA]</scope>
    <source>
        <strain evidence="2">cv. W05</strain>
        <tissue evidence="1">Hypocotyl of etiolated seedlings</tissue>
    </source>
</reference>
<protein>
    <submittedName>
        <fullName evidence="1">Uncharacterized protein</fullName>
    </submittedName>
</protein>
<comment type="caution">
    <text evidence="1">The sequence shown here is derived from an EMBL/GenBank/DDBJ whole genome shotgun (WGS) entry which is preliminary data.</text>
</comment>
<accession>A0A445H0W3</accession>
<dbReference type="SUPFAM" id="SSF50475">
    <property type="entry name" value="FMN-binding split barrel"/>
    <property type="match status" value="1"/>
</dbReference>
<dbReference type="Gene3D" id="3.20.180.10">
    <property type="entry name" value="PNP-oxidase-like"/>
    <property type="match status" value="1"/>
</dbReference>
<evidence type="ECO:0000313" key="1">
    <source>
        <dbReference type="EMBL" id="RZB67243.1"/>
    </source>
</evidence>
<organism evidence="1 2">
    <name type="scientific">Glycine soja</name>
    <name type="common">Wild soybean</name>
    <dbReference type="NCBI Taxonomy" id="3848"/>
    <lineage>
        <taxon>Eukaryota</taxon>
        <taxon>Viridiplantae</taxon>
        <taxon>Streptophyta</taxon>
        <taxon>Embryophyta</taxon>
        <taxon>Tracheophyta</taxon>
        <taxon>Spermatophyta</taxon>
        <taxon>Magnoliopsida</taxon>
        <taxon>eudicotyledons</taxon>
        <taxon>Gunneridae</taxon>
        <taxon>Pentapetalae</taxon>
        <taxon>rosids</taxon>
        <taxon>fabids</taxon>
        <taxon>Fabales</taxon>
        <taxon>Fabaceae</taxon>
        <taxon>Papilionoideae</taxon>
        <taxon>50 kb inversion clade</taxon>
        <taxon>NPAAA clade</taxon>
        <taxon>indigoferoid/millettioid clade</taxon>
        <taxon>Phaseoleae</taxon>
        <taxon>Glycine</taxon>
        <taxon>Glycine subgen. Soja</taxon>
    </lineage>
</organism>
<name>A0A445H0W3_GLYSO</name>
<dbReference type="PANTHER" id="PTHR13343">
    <property type="entry name" value="CREG1 PROTEIN"/>
    <property type="match status" value="1"/>
</dbReference>
<gene>
    <name evidence="1" type="ORF">D0Y65_037566</name>
</gene>